<reference evidence="1" key="1">
    <citation type="submission" date="2024-09" db="EMBL/GenBank/DDBJ databases">
        <title>Black Yeasts Isolated from many extreme environments.</title>
        <authorList>
            <person name="Coleine C."/>
            <person name="Stajich J.E."/>
            <person name="Selbmann L."/>
        </authorList>
    </citation>
    <scope>NUCLEOTIDE SEQUENCE</scope>
    <source>
        <strain evidence="1">CCFEE 5737</strain>
    </source>
</reference>
<comment type="caution">
    <text evidence="1">The sequence shown here is derived from an EMBL/GenBank/DDBJ whole genome shotgun (WGS) entry which is preliminary data.</text>
</comment>
<name>A0ACC3DG14_9PEZI</name>
<sequence length="179" mass="19414">MTGSTAWGDSATPSDRPASRENAEDDNDTARPTEATPLLQRDSDEEEEHDEESQNGHPSSSRASVALLGALSSSSKSKGKGSWRWPSIVALVVLSVLLILIIVFAFIAPQIVQEYSTQAVVFKPTSLSIPSFTGHGVKARIQGDFSMDGSKVKNKPVRDLGRFGTWIARKVESKESRVE</sequence>
<evidence type="ECO:0000313" key="1">
    <source>
        <dbReference type="EMBL" id="KAK3069351.1"/>
    </source>
</evidence>
<protein>
    <submittedName>
        <fullName evidence="1">Uncharacterized protein</fullName>
    </submittedName>
</protein>
<feature type="non-terminal residue" evidence="1">
    <location>
        <position position="179"/>
    </location>
</feature>
<proteinExistence type="predicted"/>
<dbReference type="Proteomes" id="UP001186974">
    <property type="component" value="Unassembled WGS sequence"/>
</dbReference>
<dbReference type="EMBL" id="JAWDJW010005123">
    <property type="protein sequence ID" value="KAK3069351.1"/>
    <property type="molecule type" value="Genomic_DNA"/>
</dbReference>
<evidence type="ECO:0000313" key="2">
    <source>
        <dbReference type="Proteomes" id="UP001186974"/>
    </source>
</evidence>
<accession>A0ACC3DG14</accession>
<organism evidence="1 2">
    <name type="scientific">Coniosporium uncinatum</name>
    <dbReference type="NCBI Taxonomy" id="93489"/>
    <lineage>
        <taxon>Eukaryota</taxon>
        <taxon>Fungi</taxon>
        <taxon>Dikarya</taxon>
        <taxon>Ascomycota</taxon>
        <taxon>Pezizomycotina</taxon>
        <taxon>Dothideomycetes</taxon>
        <taxon>Dothideomycetes incertae sedis</taxon>
        <taxon>Coniosporium</taxon>
    </lineage>
</organism>
<keyword evidence="2" id="KW-1185">Reference proteome</keyword>
<gene>
    <name evidence="1" type="ORF">LTS18_000353</name>
</gene>